<evidence type="ECO:0000313" key="14">
    <source>
        <dbReference type="EMBL" id="MBI6118721.1"/>
    </source>
</evidence>
<evidence type="ECO:0000256" key="8">
    <source>
        <dbReference type="ARBA" id="ARBA00023237"/>
    </source>
</evidence>
<protein>
    <submittedName>
        <fullName evidence="14">TonB-dependent receptor</fullName>
    </submittedName>
</protein>
<comment type="caution">
    <text evidence="14">The sequence shown here is derived from an EMBL/GenBank/DDBJ whole genome shotgun (WGS) entry which is preliminary data.</text>
</comment>
<dbReference type="PROSITE" id="PS52016">
    <property type="entry name" value="TONB_DEPENDENT_REC_3"/>
    <property type="match status" value="1"/>
</dbReference>
<dbReference type="InterPro" id="IPR000531">
    <property type="entry name" value="Beta-barrel_TonB"/>
</dbReference>
<name>A0ABS0TEN0_9FLAO</name>
<evidence type="ECO:0000256" key="7">
    <source>
        <dbReference type="ARBA" id="ARBA00023136"/>
    </source>
</evidence>
<keyword evidence="3 9" id="KW-1134">Transmembrane beta strand</keyword>
<evidence type="ECO:0000313" key="15">
    <source>
        <dbReference type="Proteomes" id="UP000635665"/>
    </source>
</evidence>
<feature type="domain" description="TonB-dependent receptor plug" evidence="13">
    <location>
        <begin position="121"/>
        <end position="224"/>
    </location>
</feature>
<evidence type="ECO:0000256" key="10">
    <source>
        <dbReference type="RuleBase" id="RU003357"/>
    </source>
</evidence>
<comment type="similarity">
    <text evidence="9 10">Belongs to the TonB-dependent receptor family.</text>
</comment>
<dbReference type="InterPro" id="IPR039426">
    <property type="entry name" value="TonB-dep_rcpt-like"/>
</dbReference>
<dbReference type="InterPro" id="IPR012910">
    <property type="entry name" value="Plug_dom"/>
</dbReference>
<keyword evidence="4 9" id="KW-0812">Transmembrane</keyword>
<keyword evidence="7 9" id="KW-0472">Membrane</keyword>
<dbReference type="Pfam" id="PF13715">
    <property type="entry name" value="CarbopepD_reg_2"/>
    <property type="match status" value="1"/>
</dbReference>
<dbReference type="SUPFAM" id="SSF56935">
    <property type="entry name" value="Porins"/>
    <property type="match status" value="1"/>
</dbReference>
<dbReference type="Gene3D" id="2.170.130.10">
    <property type="entry name" value="TonB-dependent receptor, plug domain"/>
    <property type="match status" value="1"/>
</dbReference>
<dbReference type="NCBIfam" id="TIGR04057">
    <property type="entry name" value="SusC_RagA_signa"/>
    <property type="match status" value="1"/>
</dbReference>
<evidence type="ECO:0000256" key="2">
    <source>
        <dbReference type="ARBA" id="ARBA00022448"/>
    </source>
</evidence>
<proteinExistence type="inferred from homology"/>
<dbReference type="SUPFAM" id="SSF49464">
    <property type="entry name" value="Carboxypeptidase regulatory domain-like"/>
    <property type="match status" value="1"/>
</dbReference>
<keyword evidence="5 11" id="KW-0732">Signal</keyword>
<evidence type="ECO:0000256" key="4">
    <source>
        <dbReference type="ARBA" id="ARBA00022692"/>
    </source>
</evidence>
<dbReference type="Gene3D" id="2.60.40.1120">
    <property type="entry name" value="Carboxypeptidase-like, regulatory domain"/>
    <property type="match status" value="1"/>
</dbReference>
<keyword evidence="6 10" id="KW-0798">TonB box</keyword>
<dbReference type="InterPro" id="IPR010917">
    <property type="entry name" value="TonB_rcpt_CS"/>
</dbReference>
<evidence type="ECO:0000256" key="5">
    <source>
        <dbReference type="ARBA" id="ARBA00022729"/>
    </source>
</evidence>
<evidence type="ECO:0000256" key="3">
    <source>
        <dbReference type="ARBA" id="ARBA00022452"/>
    </source>
</evidence>
<dbReference type="Proteomes" id="UP000635665">
    <property type="component" value="Unassembled WGS sequence"/>
</dbReference>
<sequence length="1043" mass="114035">MKVKLLKPRSILTLLLALIVQMSYAQQKTITGTVTDEDNLPLPGVNVLKKGTSTGTQTDFDGKYSIQAEQGDILVFSFLGLESKEITVGSPNIIDVTLGSDSASLDEVVVVAYGTSSEAAFTGSANVIGSAELEQRNVTSPIAAIEGKATGVQFTSPSGPGESPGIVIRGVGTLNGDTDPLYIVDGVQFEGNLNAINQEDIQSFTVLKDAASTSLYGSRAANGVVIITTKKGTAGATKINVSAQTGMVTNGIELYDQISPGEYYEVMWEALKNSSAGDGDPAFASANIYNQLGYNPFNVPNDEIVGTNGQLNPNAEVIYKSLDWFEELQQTGIRTNYNLNVSAGGDDHTVYFSASYLDEESYVITSGFDRLTARLNAEFDVSDKFKVGGNANIAISEARGPSSAGTGSIVNPFGFALGVGSIYPVYVNDLEGNIVTNDFGQPVFDNGEGYSEFNIGSRPINQGRHAIQELVLNNERDKDNTYGIRLFGEYEILDGLNIRLNYGRDINELWEREYENAIIGDAQPDGRLSEERVRRDVENFNQILTYNNSFGNHNLDITAGHESFERSWSNIDGLKTIQAANGIYEFANFSNIVDLDGATFDKAIEGYFLRTNYNFNDKYYLSGSIRRDGSSVFQSDNRWGTFYSVGASWRIDQENFMSNVPFIDKLKVRGSYGEVGNDDLLDSYLSQARFTITSNAADPAILFTDIGNTDLLWETIETYDVALEFALFNNFLEGSVEYYRKNSTDLLYNLPIALSNGLNQVPVNLGDMYNSGWELALTGNLLNRNGFDWDLTLQASTFKNEITSLPDPFVNGSKRWAEGRSRFDFFLLRTAGVDPETGDQLFYLYEDNADGESVPVLDAQGNIETTSNWQDTQQAYTGDSSIPDLLGSIANSFSYKGFNLDFLITYGIGGSVLDNAYSSLMHSGSYGRSLHPDILNAWKQPGDITDVPRLENGNPDLVRTQSDRFLTDASFWALKNVNLGYSFNANATDALGLDNLRVSITGENLFLSSERAGLDPQYNLAGTPPGDDFSPPRIVSLGLNLSF</sequence>
<keyword evidence="8 9" id="KW-0998">Cell outer membrane</keyword>
<dbReference type="InterPro" id="IPR037066">
    <property type="entry name" value="Plug_dom_sf"/>
</dbReference>
<dbReference type="EMBL" id="JAEHNY010000001">
    <property type="protein sequence ID" value="MBI6118721.1"/>
    <property type="molecule type" value="Genomic_DNA"/>
</dbReference>
<organism evidence="14 15">
    <name type="scientific">Salegentibacter maritimus</name>
    <dbReference type="NCBI Taxonomy" id="2794347"/>
    <lineage>
        <taxon>Bacteria</taxon>
        <taxon>Pseudomonadati</taxon>
        <taxon>Bacteroidota</taxon>
        <taxon>Flavobacteriia</taxon>
        <taxon>Flavobacteriales</taxon>
        <taxon>Flavobacteriaceae</taxon>
        <taxon>Salegentibacter</taxon>
    </lineage>
</organism>
<keyword evidence="2 9" id="KW-0813">Transport</keyword>
<dbReference type="Pfam" id="PF07715">
    <property type="entry name" value="Plug"/>
    <property type="match status" value="1"/>
</dbReference>
<feature type="signal peptide" evidence="11">
    <location>
        <begin position="1"/>
        <end position="25"/>
    </location>
</feature>
<evidence type="ECO:0000259" key="13">
    <source>
        <dbReference type="Pfam" id="PF07715"/>
    </source>
</evidence>
<keyword evidence="15" id="KW-1185">Reference proteome</keyword>
<gene>
    <name evidence="14" type="ORF">I6U50_01650</name>
</gene>
<feature type="domain" description="TonB-dependent receptor-like beta-barrel" evidence="12">
    <location>
        <begin position="443"/>
        <end position="906"/>
    </location>
</feature>
<evidence type="ECO:0000259" key="12">
    <source>
        <dbReference type="Pfam" id="PF00593"/>
    </source>
</evidence>
<dbReference type="Gene3D" id="2.40.170.20">
    <property type="entry name" value="TonB-dependent receptor, beta-barrel domain"/>
    <property type="match status" value="1"/>
</dbReference>
<dbReference type="InterPro" id="IPR023997">
    <property type="entry name" value="TonB-dep_OMP_SusC/RagA_CS"/>
</dbReference>
<accession>A0ABS0TEN0</accession>
<evidence type="ECO:0000256" key="1">
    <source>
        <dbReference type="ARBA" id="ARBA00004571"/>
    </source>
</evidence>
<evidence type="ECO:0000256" key="11">
    <source>
        <dbReference type="SAM" id="SignalP"/>
    </source>
</evidence>
<feature type="chain" id="PRO_5046935559" evidence="11">
    <location>
        <begin position="26"/>
        <end position="1043"/>
    </location>
</feature>
<evidence type="ECO:0000256" key="9">
    <source>
        <dbReference type="PROSITE-ProRule" id="PRU01360"/>
    </source>
</evidence>
<keyword evidence="14" id="KW-0675">Receptor</keyword>
<dbReference type="InterPro" id="IPR008969">
    <property type="entry name" value="CarboxyPept-like_regulatory"/>
</dbReference>
<evidence type="ECO:0000256" key="6">
    <source>
        <dbReference type="ARBA" id="ARBA00023077"/>
    </source>
</evidence>
<dbReference type="NCBIfam" id="TIGR04056">
    <property type="entry name" value="OMP_RagA_SusC"/>
    <property type="match status" value="1"/>
</dbReference>
<dbReference type="InterPro" id="IPR036942">
    <property type="entry name" value="Beta-barrel_TonB_sf"/>
</dbReference>
<dbReference type="Pfam" id="PF00593">
    <property type="entry name" value="TonB_dep_Rec_b-barrel"/>
    <property type="match status" value="1"/>
</dbReference>
<dbReference type="InterPro" id="IPR023996">
    <property type="entry name" value="TonB-dep_OMP_SusC/RagA"/>
</dbReference>
<comment type="subcellular location">
    <subcellularLocation>
        <location evidence="1 9">Cell outer membrane</location>
        <topology evidence="1 9">Multi-pass membrane protein</topology>
    </subcellularLocation>
</comment>
<reference evidence="14 15" key="1">
    <citation type="submission" date="2020-12" db="EMBL/GenBank/DDBJ databases">
        <title>Salegentibacter orientalis sp. nov., isolated from costal sediment.</title>
        <authorList>
            <person name="Lian F.-B."/>
        </authorList>
    </citation>
    <scope>NUCLEOTIDE SEQUENCE [LARGE SCALE GENOMIC DNA]</scope>
    <source>
        <strain evidence="14 15">F60176</strain>
    </source>
</reference>
<dbReference type="RefSeq" id="WP_198637604.1">
    <property type="nucleotide sequence ID" value="NZ_JAEHNY010000001.1"/>
</dbReference>
<dbReference type="PROSITE" id="PS01156">
    <property type="entry name" value="TONB_DEPENDENT_REC_2"/>
    <property type="match status" value="1"/>
</dbReference>